<accession>A0A4Y7JK86</accession>
<organism evidence="1 2">
    <name type="scientific">Papaver somniferum</name>
    <name type="common">Opium poppy</name>
    <dbReference type="NCBI Taxonomy" id="3469"/>
    <lineage>
        <taxon>Eukaryota</taxon>
        <taxon>Viridiplantae</taxon>
        <taxon>Streptophyta</taxon>
        <taxon>Embryophyta</taxon>
        <taxon>Tracheophyta</taxon>
        <taxon>Spermatophyta</taxon>
        <taxon>Magnoliopsida</taxon>
        <taxon>Ranunculales</taxon>
        <taxon>Papaveraceae</taxon>
        <taxon>Papaveroideae</taxon>
        <taxon>Papaver</taxon>
    </lineage>
</organism>
<dbReference type="EMBL" id="CM010719">
    <property type="protein sequence ID" value="RZC60381.1"/>
    <property type="molecule type" value="Genomic_DNA"/>
</dbReference>
<protein>
    <submittedName>
        <fullName evidence="1">Uncharacterized protein</fullName>
    </submittedName>
</protein>
<sequence>MKGIFEGAKWIFVMSTSKKIYACENESTKERPQLMFSLMLQSSLLEEENNLVDCCIAYRCYTCVGCSST</sequence>
<dbReference type="Proteomes" id="UP000316621">
    <property type="component" value="Chromosome 5"/>
</dbReference>
<evidence type="ECO:0000313" key="2">
    <source>
        <dbReference type="Proteomes" id="UP000316621"/>
    </source>
</evidence>
<evidence type="ECO:0000313" key="1">
    <source>
        <dbReference type="EMBL" id="RZC60381.1"/>
    </source>
</evidence>
<proteinExistence type="predicted"/>
<reference evidence="1 2" key="1">
    <citation type="journal article" date="2018" name="Science">
        <title>The opium poppy genome and morphinan production.</title>
        <authorList>
            <person name="Guo L."/>
            <person name="Winzer T."/>
            <person name="Yang X."/>
            <person name="Li Y."/>
            <person name="Ning Z."/>
            <person name="He Z."/>
            <person name="Teodor R."/>
            <person name="Lu Y."/>
            <person name="Bowser T.A."/>
            <person name="Graham I.A."/>
            <person name="Ye K."/>
        </authorList>
    </citation>
    <scope>NUCLEOTIDE SEQUENCE [LARGE SCALE GENOMIC DNA]</scope>
    <source>
        <strain evidence="2">cv. HN1</strain>
        <tissue evidence="1">Leaves</tissue>
    </source>
</reference>
<keyword evidence="2" id="KW-1185">Reference proteome</keyword>
<dbReference type="AlphaFoldDB" id="A0A4Y7JK86"/>
<gene>
    <name evidence="1" type="ORF">C5167_022140</name>
</gene>
<dbReference type="Gramene" id="RZC60381">
    <property type="protein sequence ID" value="RZC60381"/>
    <property type="gene ID" value="C5167_022140"/>
</dbReference>
<name>A0A4Y7JK86_PAPSO</name>